<comment type="caution">
    <text evidence="1">The sequence shown here is derived from an EMBL/GenBank/DDBJ whole genome shotgun (WGS) entry which is preliminary data.</text>
</comment>
<keyword evidence="2" id="KW-1185">Reference proteome</keyword>
<organism evidence="1 2">
    <name type="scientific">Trichinella nativa</name>
    <dbReference type="NCBI Taxonomy" id="6335"/>
    <lineage>
        <taxon>Eukaryota</taxon>
        <taxon>Metazoa</taxon>
        <taxon>Ecdysozoa</taxon>
        <taxon>Nematoda</taxon>
        <taxon>Enoplea</taxon>
        <taxon>Dorylaimia</taxon>
        <taxon>Trichinellida</taxon>
        <taxon>Trichinellidae</taxon>
        <taxon>Trichinella</taxon>
    </lineage>
</organism>
<dbReference type="EMBL" id="JYDW01000185">
    <property type="protein sequence ID" value="KRZ52707.1"/>
    <property type="molecule type" value="Genomic_DNA"/>
</dbReference>
<evidence type="ECO:0000313" key="1">
    <source>
        <dbReference type="EMBL" id="KRZ52707.1"/>
    </source>
</evidence>
<dbReference type="OrthoDB" id="10404168at2759"/>
<reference evidence="1 2" key="1">
    <citation type="submission" date="2015-05" db="EMBL/GenBank/DDBJ databases">
        <title>Evolution of Trichinella species and genotypes.</title>
        <authorList>
            <person name="Korhonen P.K."/>
            <person name="Edoardo P."/>
            <person name="Giuseppe L.R."/>
            <person name="Gasser R.B."/>
        </authorList>
    </citation>
    <scope>NUCLEOTIDE SEQUENCE [LARGE SCALE GENOMIC DNA]</scope>
    <source>
        <strain evidence="1">ISS10</strain>
    </source>
</reference>
<gene>
    <name evidence="1" type="ORF">T02_11197</name>
</gene>
<dbReference type="Proteomes" id="UP000054721">
    <property type="component" value="Unassembled WGS sequence"/>
</dbReference>
<evidence type="ECO:0000313" key="2">
    <source>
        <dbReference type="Proteomes" id="UP000054721"/>
    </source>
</evidence>
<name>A0A0V1KZG9_9BILA</name>
<dbReference type="AlphaFoldDB" id="A0A0V1KZG9"/>
<sequence length="93" mass="10882">MASRVCMRPDEYKGKQPIWNSDETDLRGFKFGIGIVFEIVMSYALKLRTPVQCFFVLDNSNFGHFTTIWYKLTKVLSAREERGIKKFHLLDSN</sequence>
<protein>
    <submittedName>
        <fullName evidence="1">Uncharacterized protein</fullName>
    </submittedName>
</protein>
<accession>A0A0V1KZG9</accession>
<proteinExistence type="predicted"/>